<organism evidence="3 4">
    <name type="scientific">Aquimarina muelleri</name>
    <dbReference type="NCBI Taxonomy" id="279356"/>
    <lineage>
        <taxon>Bacteria</taxon>
        <taxon>Pseudomonadati</taxon>
        <taxon>Bacteroidota</taxon>
        <taxon>Flavobacteriia</taxon>
        <taxon>Flavobacteriales</taxon>
        <taxon>Flavobacteriaceae</taxon>
        <taxon>Aquimarina</taxon>
    </lineage>
</organism>
<comment type="caution">
    <text evidence="3">The sequence shown here is derived from an EMBL/GenBank/DDBJ whole genome shotgun (WGS) entry which is preliminary data.</text>
</comment>
<dbReference type="InterPro" id="IPR021255">
    <property type="entry name" value="DUF2807"/>
</dbReference>
<accession>A0A918JYC3</accession>
<sequence length="225" mass="24591">MKMIKKVILLLFLPLGLIAQKTTKELGDFNEIKVYDGINVTLVKSSDNKAVITGKDIDQVAIVNNEGRLKIRMEIDNLLDGEDTNVTLYYKKELNLVDANEKAKIASKDVLGSKYLNVRAQEGAEIDIKINTRNLDSKAISGGKIKLSGTTINQEVLVRTGGSYYAKKLKSQRVDVTVFAGGKAFVHSNEFVEANVTAGGTIEVYGNPKTIKKDKTLGGSIIIND</sequence>
<name>A0A918JYC3_9FLAO</name>
<dbReference type="EMBL" id="BMWS01000040">
    <property type="protein sequence ID" value="GGX33500.1"/>
    <property type="molecule type" value="Genomic_DNA"/>
</dbReference>
<reference evidence="3 4" key="1">
    <citation type="journal article" date="2014" name="Int. J. Syst. Evol. Microbiol.">
        <title>Complete genome sequence of Corynebacterium casei LMG S-19264T (=DSM 44701T), isolated from a smear-ripened cheese.</title>
        <authorList>
            <consortium name="US DOE Joint Genome Institute (JGI-PGF)"/>
            <person name="Walter F."/>
            <person name="Albersmeier A."/>
            <person name="Kalinowski J."/>
            <person name="Ruckert C."/>
        </authorList>
    </citation>
    <scope>NUCLEOTIDE SEQUENCE [LARGE SCALE GENOMIC DNA]</scope>
    <source>
        <strain evidence="3 4">KCTC 12285</strain>
    </source>
</reference>
<dbReference type="Gene3D" id="2.160.20.120">
    <property type="match status" value="1"/>
</dbReference>
<dbReference type="RefSeq" id="WP_027413805.1">
    <property type="nucleotide sequence ID" value="NZ_BMWS01000040.1"/>
</dbReference>
<keyword evidence="1" id="KW-0732">Signal</keyword>
<evidence type="ECO:0000313" key="4">
    <source>
        <dbReference type="Proteomes" id="UP000601108"/>
    </source>
</evidence>
<keyword evidence="4" id="KW-1185">Reference proteome</keyword>
<dbReference type="AlphaFoldDB" id="A0A918JYC3"/>
<evidence type="ECO:0000256" key="1">
    <source>
        <dbReference type="SAM" id="SignalP"/>
    </source>
</evidence>
<evidence type="ECO:0000313" key="3">
    <source>
        <dbReference type="EMBL" id="GGX33500.1"/>
    </source>
</evidence>
<gene>
    <name evidence="3" type="ORF">GCM10007384_37710</name>
</gene>
<dbReference type="Proteomes" id="UP000601108">
    <property type="component" value="Unassembled WGS sequence"/>
</dbReference>
<feature type="domain" description="Putative auto-transporter adhesin head GIN" evidence="2">
    <location>
        <begin position="28"/>
        <end position="208"/>
    </location>
</feature>
<dbReference type="Pfam" id="PF10988">
    <property type="entry name" value="DUF2807"/>
    <property type="match status" value="1"/>
</dbReference>
<protein>
    <submittedName>
        <fullName evidence="3">DUF2807 domain-containing protein</fullName>
    </submittedName>
</protein>
<proteinExistence type="predicted"/>
<feature type="chain" id="PRO_5037388982" evidence="1">
    <location>
        <begin position="20"/>
        <end position="225"/>
    </location>
</feature>
<evidence type="ECO:0000259" key="2">
    <source>
        <dbReference type="Pfam" id="PF10988"/>
    </source>
</evidence>
<feature type="signal peptide" evidence="1">
    <location>
        <begin position="1"/>
        <end position="19"/>
    </location>
</feature>